<keyword evidence="2" id="KW-1185">Reference proteome</keyword>
<reference evidence="1 2" key="1">
    <citation type="journal article" date="2019" name="Sci. Rep.">
        <title>Orb-weaving spider Araneus ventricosus genome elucidates the spidroin gene catalogue.</title>
        <authorList>
            <person name="Kono N."/>
            <person name="Nakamura H."/>
            <person name="Ohtoshi R."/>
            <person name="Moran D.A.P."/>
            <person name="Shinohara A."/>
            <person name="Yoshida Y."/>
            <person name="Fujiwara M."/>
            <person name="Mori M."/>
            <person name="Tomita M."/>
            <person name="Arakawa K."/>
        </authorList>
    </citation>
    <scope>NUCLEOTIDE SEQUENCE [LARGE SCALE GENOMIC DNA]</scope>
</reference>
<sequence length="101" mass="11552">MTLILVDACIYNLRFTFMITHDHSESTTRPPAETNSVSVHHLVFKRNCFLSSSLHTLEDGGDYVEVGSMTNFVSINGRVFWLFTHIKTFICLYVGLPLKIR</sequence>
<dbReference type="Proteomes" id="UP000499080">
    <property type="component" value="Unassembled WGS sequence"/>
</dbReference>
<proteinExistence type="predicted"/>
<gene>
    <name evidence="1" type="ORF">AVEN_249012_1</name>
</gene>
<protein>
    <submittedName>
        <fullName evidence="1">Uncharacterized protein</fullName>
    </submittedName>
</protein>
<accession>A0A4Y2T216</accession>
<organism evidence="1 2">
    <name type="scientific">Araneus ventricosus</name>
    <name type="common">Orbweaver spider</name>
    <name type="synonym">Epeira ventricosa</name>
    <dbReference type="NCBI Taxonomy" id="182803"/>
    <lineage>
        <taxon>Eukaryota</taxon>
        <taxon>Metazoa</taxon>
        <taxon>Ecdysozoa</taxon>
        <taxon>Arthropoda</taxon>
        <taxon>Chelicerata</taxon>
        <taxon>Arachnida</taxon>
        <taxon>Araneae</taxon>
        <taxon>Araneomorphae</taxon>
        <taxon>Entelegynae</taxon>
        <taxon>Araneoidea</taxon>
        <taxon>Araneidae</taxon>
        <taxon>Araneus</taxon>
    </lineage>
</organism>
<name>A0A4Y2T216_ARAVE</name>
<dbReference type="EMBL" id="BGPR01025559">
    <property type="protein sequence ID" value="GBN94567.1"/>
    <property type="molecule type" value="Genomic_DNA"/>
</dbReference>
<evidence type="ECO:0000313" key="1">
    <source>
        <dbReference type="EMBL" id="GBN94567.1"/>
    </source>
</evidence>
<comment type="caution">
    <text evidence="1">The sequence shown here is derived from an EMBL/GenBank/DDBJ whole genome shotgun (WGS) entry which is preliminary data.</text>
</comment>
<dbReference type="AlphaFoldDB" id="A0A4Y2T216"/>
<evidence type="ECO:0000313" key="2">
    <source>
        <dbReference type="Proteomes" id="UP000499080"/>
    </source>
</evidence>